<evidence type="ECO:0000313" key="3">
    <source>
        <dbReference type="EMBL" id="TKS57539.1"/>
    </source>
</evidence>
<evidence type="ECO:0000313" key="4">
    <source>
        <dbReference type="Proteomes" id="UP000306552"/>
    </source>
</evidence>
<keyword evidence="2" id="KW-1133">Transmembrane helix</keyword>
<keyword evidence="1" id="KW-0175">Coiled coil</keyword>
<dbReference type="RefSeq" id="WP_138931240.1">
    <property type="nucleotide sequence ID" value="NZ_SWMU01000001.1"/>
</dbReference>
<name>A0A4U5TT59_9FLAO</name>
<dbReference type="EMBL" id="SWMU01000001">
    <property type="protein sequence ID" value="TKS57539.1"/>
    <property type="molecule type" value="Genomic_DNA"/>
</dbReference>
<comment type="caution">
    <text evidence="3">The sequence shown here is derived from an EMBL/GenBank/DDBJ whole genome shotgun (WGS) entry which is preliminary data.</text>
</comment>
<feature type="transmembrane region" description="Helical" evidence="2">
    <location>
        <begin position="12"/>
        <end position="33"/>
    </location>
</feature>
<dbReference type="AlphaFoldDB" id="A0A4U5TT59"/>
<keyword evidence="4" id="KW-1185">Reference proteome</keyword>
<dbReference type="GO" id="GO:0005886">
    <property type="term" value="C:plasma membrane"/>
    <property type="evidence" value="ECO:0007669"/>
    <property type="project" value="TreeGrafter"/>
</dbReference>
<dbReference type="Proteomes" id="UP000306552">
    <property type="component" value="Unassembled WGS sequence"/>
</dbReference>
<evidence type="ECO:0000256" key="1">
    <source>
        <dbReference type="SAM" id="Coils"/>
    </source>
</evidence>
<organism evidence="3 4">
    <name type="scientific">Mesohalobacter halotolerans</name>
    <dbReference type="NCBI Taxonomy" id="1883405"/>
    <lineage>
        <taxon>Bacteria</taxon>
        <taxon>Pseudomonadati</taxon>
        <taxon>Bacteroidota</taxon>
        <taxon>Flavobacteriia</taxon>
        <taxon>Flavobacteriales</taxon>
        <taxon>Flavobacteriaceae</taxon>
        <taxon>Mesohalobacter</taxon>
    </lineage>
</organism>
<dbReference type="GO" id="GO:0090313">
    <property type="term" value="P:regulation of protein targeting to membrane"/>
    <property type="evidence" value="ECO:0007669"/>
    <property type="project" value="TreeGrafter"/>
</dbReference>
<feature type="coiled-coil region" evidence="1">
    <location>
        <begin position="916"/>
        <end position="943"/>
    </location>
</feature>
<gene>
    <name evidence="3" type="ORF">FCN74_03745</name>
</gene>
<dbReference type="InterPro" id="IPR052894">
    <property type="entry name" value="AsmA-related"/>
</dbReference>
<dbReference type="PANTHER" id="PTHR30441:SF8">
    <property type="entry name" value="DUF748 DOMAIN-CONTAINING PROTEIN"/>
    <property type="match status" value="1"/>
</dbReference>
<proteinExistence type="predicted"/>
<keyword evidence="2" id="KW-0812">Transmembrane</keyword>
<sequence>MKKGTNSLNKWLKLAGFSIGGLVVLLLILMFIIPKIFSDDIDNAIQNNLNSLLTTEFTFSNTEVSFFKHFPALTFSIYDIKVDASAPFEDEHLIKADELYCKVDIFNLIFSNDVNINAIVAENADLALKYGPSGQSNYDIYKTSNQSNTGSEAQQDFLLQIHKIQLNDSDLYYDDQASKIKIELNGFNFTGDGSMFTSQADIYSVFYAKAFKMQYDDIVYFENKSIDAEVKSIINTDKLTFLFEKNKIKINKLPFDFEGEFSILKDGYFMDLITNFDNVKLRDFITALPPKYNAWREITNIKGVSSTSIQLKGNYIAQQNIYPDLALDFTYDEGEIDCKVTTEKLQNINIDASVFIPQFNLDRTDININNFRFDLNDEYLVGYYKETYDEKGKYVDSKIESNITLQDLSNAIGVDGLEMTGDLGIYLETKGYQIPEQNIFPKSNGQFDIYNASIKTPFYPKPIDSLNANMVFKNPSGTYQDAKLQINDLNFIFEGEPFTAQGSFENFEDLKYDISAQGQFNLNHFYELLGLDQQQLEGYITANLNLKGQQSDLENANYDQVEHSGNMVFRNISFKSENYPKPLLLKDGKLEFTNTKTSFKNFKVQYDTSDVRLDGDFKNLISYLVSSKKALQGDINLKSDFINLNAFIPSYSSIEDNSKIIDSTDNDNYGVLRVPSRVNLKTKIDVKHILYDSINLYNSSAKLAIRDSTFVLESSTLSLIDAKAQMKGLYRAVSPTEAQFQFNINLENFDIHRAYEELPLFRTIAEPAAYTEGIAGINYQLKGILDAEMAPIYPSLEGRGVIRVKNGQIKGYKLLGKVSKSTDISAIEAPELNEVIIPTRIKDNIINIDEFKIKHRGFRLKTEGQTSFDGDLNLRMRLGLPPFGIIGIPLKVIGDSDDPKIKLGRKTKDLETLSYKQYLELQKDSLQQDLDSLEIKKLQLKFKGQIKADSLKQIQPQDTIKQTITG</sequence>
<protein>
    <submittedName>
        <fullName evidence="3">Uncharacterized protein</fullName>
    </submittedName>
</protein>
<keyword evidence="2" id="KW-0472">Membrane</keyword>
<evidence type="ECO:0000256" key="2">
    <source>
        <dbReference type="SAM" id="Phobius"/>
    </source>
</evidence>
<reference evidence="3 4" key="1">
    <citation type="submission" date="2019-04" db="EMBL/GenBank/DDBJ databases">
        <title>Psychroflexus halotolerans sp. nov., isolated from a marine solar saltern.</title>
        <authorList>
            <person name="Feng X."/>
        </authorList>
    </citation>
    <scope>NUCLEOTIDE SEQUENCE [LARGE SCALE GENOMIC DNA]</scope>
    <source>
        <strain evidence="3 4">WDS2C27</strain>
    </source>
</reference>
<dbReference type="PANTHER" id="PTHR30441">
    <property type="entry name" value="DUF748 DOMAIN-CONTAINING PROTEIN"/>
    <property type="match status" value="1"/>
</dbReference>
<accession>A0A4U5TT59</accession>
<dbReference type="OrthoDB" id="596403at2"/>